<dbReference type="PROSITE" id="PS50931">
    <property type="entry name" value="HTH_LYSR"/>
    <property type="match status" value="1"/>
</dbReference>
<gene>
    <name evidence="7" type="ORF">FEF27_00865</name>
</gene>
<dbReference type="InterPro" id="IPR005119">
    <property type="entry name" value="LysR_subst-bd"/>
</dbReference>
<evidence type="ECO:0000256" key="4">
    <source>
        <dbReference type="ARBA" id="ARBA00023163"/>
    </source>
</evidence>
<evidence type="ECO:0000256" key="3">
    <source>
        <dbReference type="ARBA" id="ARBA00023125"/>
    </source>
</evidence>
<name>A0A5R9ANE3_9MICC</name>
<comment type="similarity">
    <text evidence="1">Belongs to the LysR transcriptional regulatory family.</text>
</comment>
<evidence type="ECO:0000256" key="2">
    <source>
        <dbReference type="ARBA" id="ARBA00023015"/>
    </source>
</evidence>
<dbReference type="InterPro" id="IPR036390">
    <property type="entry name" value="WH_DNA-bd_sf"/>
</dbReference>
<dbReference type="Proteomes" id="UP000306544">
    <property type="component" value="Unassembled WGS sequence"/>
</dbReference>
<comment type="caution">
    <text evidence="7">The sequence shown here is derived from an EMBL/GenBank/DDBJ whole genome shotgun (WGS) entry which is preliminary data.</text>
</comment>
<evidence type="ECO:0000313" key="7">
    <source>
        <dbReference type="EMBL" id="TLP79969.1"/>
    </source>
</evidence>
<dbReference type="SUPFAM" id="SSF53850">
    <property type="entry name" value="Periplasmic binding protein-like II"/>
    <property type="match status" value="1"/>
</dbReference>
<dbReference type="OrthoDB" id="3636008at2"/>
<dbReference type="PANTHER" id="PTHR30346">
    <property type="entry name" value="TRANSCRIPTIONAL DUAL REGULATOR HCAR-RELATED"/>
    <property type="match status" value="1"/>
</dbReference>
<proteinExistence type="inferred from homology"/>
<evidence type="ECO:0000256" key="1">
    <source>
        <dbReference type="ARBA" id="ARBA00009437"/>
    </source>
</evidence>
<dbReference type="Pfam" id="PF00126">
    <property type="entry name" value="HTH_1"/>
    <property type="match status" value="1"/>
</dbReference>
<keyword evidence="4" id="KW-0804">Transcription</keyword>
<dbReference type="Gene3D" id="1.10.10.10">
    <property type="entry name" value="Winged helix-like DNA-binding domain superfamily/Winged helix DNA-binding domain"/>
    <property type="match status" value="1"/>
</dbReference>
<evidence type="ECO:0000259" key="6">
    <source>
        <dbReference type="PROSITE" id="PS50931"/>
    </source>
</evidence>
<protein>
    <submittedName>
        <fullName evidence="7">LysR family transcriptional regulator</fullName>
    </submittedName>
</protein>
<keyword evidence="2" id="KW-0805">Transcription regulation</keyword>
<dbReference type="GO" id="GO:0003700">
    <property type="term" value="F:DNA-binding transcription factor activity"/>
    <property type="evidence" value="ECO:0007669"/>
    <property type="project" value="InterPro"/>
</dbReference>
<keyword evidence="3" id="KW-0238">DNA-binding</keyword>
<evidence type="ECO:0000313" key="8">
    <source>
        <dbReference type="Proteomes" id="UP000306544"/>
    </source>
</evidence>
<dbReference type="SUPFAM" id="SSF46785">
    <property type="entry name" value="Winged helix' DNA-binding domain"/>
    <property type="match status" value="1"/>
</dbReference>
<dbReference type="GO" id="GO:0032993">
    <property type="term" value="C:protein-DNA complex"/>
    <property type="evidence" value="ECO:0007669"/>
    <property type="project" value="TreeGrafter"/>
</dbReference>
<evidence type="ECO:0000256" key="5">
    <source>
        <dbReference type="SAM" id="MobiDB-lite"/>
    </source>
</evidence>
<dbReference type="RefSeq" id="WP_138168931.1">
    <property type="nucleotide sequence ID" value="NZ_VAWA01000001.1"/>
</dbReference>
<dbReference type="CDD" id="cd08414">
    <property type="entry name" value="PBP2_LTTR_aromatics_like"/>
    <property type="match status" value="1"/>
</dbReference>
<dbReference type="InterPro" id="IPR036388">
    <property type="entry name" value="WH-like_DNA-bd_sf"/>
</dbReference>
<dbReference type="GO" id="GO:0003677">
    <property type="term" value="F:DNA binding"/>
    <property type="evidence" value="ECO:0007669"/>
    <property type="project" value="UniProtKB-KW"/>
</dbReference>
<dbReference type="PRINTS" id="PR00039">
    <property type="entry name" value="HTHLYSR"/>
</dbReference>
<keyword evidence="8" id="KW-1185">Reference proteome</keyword>
<feature type="region of interest" description="Disordered" evidence="5">
    <location>
        <begin position="294"/>
        <end position="313"/>
    </location>
</feature>
<organism evidence="7 8">
    <name type="scientific">Nesterenkonia sphaerica</name>
    <dbReference type="NCBI Taxonomy" id="1804988"/>
    <lineage>
        <taxon>Bacteria</taxon>
        <taxon>Bacillati</taxon>
        <taxon>Actinomycetota</taxon>
        <taxon>Actinomycetes</taxon>
        <taxon>Micrococcales</taxon>
        <taxon>Micrococcaceae</taxon>
        <taxon>Nesterenkonia</taxon>
    </lineage>
</organism>
<dbReference type="EMBL" id="VAWA01000001">
    <property type="protein sequence ID" value="TLP79969.1"/>
    <property type="molecule type" value="Genomic_DNA"/>
</dbReference>
<dbReference type="PANTHER" id="PTHR30346:SF28">
    <property type="entry name" value="HTH-TYPE TRANSCRIPTIONAL REGULATOR CYNR"/>
    <property type="match status" value="1"/>
</dbReference>
<sequence>MELRHLMYFIAVAEERHFGNAARRLRIAQPPLSQQIKAFEAQLGVTLFERTTRSVSLTPAGEFLLERARLLVSEAQTLQDDVRRVHAGAQGILRLGSTGSAAYQVLPRLLREVRRHLPGLELQIRGEILNPEIIQDLLTHRLDVALLRLPAAPAGLKITVIQSDQLHVAIPEDHPLAETEQVEPSALRNELMVSYPSDSAVAAVTAEVCRSAGFEPQVMQIVSETSTLVSLVAGGGCVAVVPEPVSALGTMGVVFRPLVNAPTVDLAVAWRSEDTRPLLHALVELICAHGASAGEESPAAEPNPALPSHHAAR</sequence>
<accession>A0A5R9ANE3</accession>
<dbReference type="AlphaFoldDB" id="A0A5R9ANE3"/>
<feature type="domain" description="HTH lysR-type" evidence="6">
    <location>
        <begin position="1"/>
        <end position="58"/>
    </location>
</feature>
<reference evidence="7 8" key="1">
    <citation type="submission" date="2019-05" db="EMBL/GenBank/DDBJ databases">
        <title>Nesterenkonia sp. GY239, isolated from the Southern Atlantic Ocean.</title>
        <authorList>
            <person name="Zhang G."/>
        </authorList>
    </citation>
    <scope>NUCLEOTIDE SEQUENCE [LARGE SCALE GENOMIC DNA]</scope>
    <source>
        <strain evidence="7 8">GY239</strain>
    </source>
</reference>
<dbReference type="Gene3D" id="3.40.190.10">
    <property type="entry name" value="Periplasmic binding protein-like II"/>
    <property type="match status" value="2"/>
</dbReference>
<dbReference type="InterPro" id="IPR000847">
    <property type="entry name" value="LysR_HTH_N"/>
</dbReference>
<dbReference type="Pfam" id="PF03466">
    <property type="entry name" value="LysR_substrate"/>
    <property type="match status" value="1"/>
</dbReference>
<dbReference type="FunFam" id="1.10.10.10:FF:000001">
    <property type="entry name" value="LysR family transcriptional regulator"/>
    <property type="match status" value="1"/>
</dbReference>